<evidence type="ECO:0000256" key="2">
    <source>
        <dbReference type="ARBA" id="ARBA00022552"/>
    </source>
</evidence>
<dbReference type="PIRSF" id="PIRSF005461">
    <property type="entry name" value="23S_rRNA_mtase"/>
    <property type="match status" value="1"/>
</dbReference>
<evidence type="ECO:0000259" key="8">
    <source>
        <dbReference type="Pfam" id="PF01728"/>
    </source>
</evidence>
<name>A0A2P6NE10_9EUKA</name>
<comment type="caution">
    <text evidence="9">The sequence shown here is derived from an EMBL/GenBank/DDBJ whole genome shotgun (WGS) entry which is preliminary data.</text>
</comment>
<dbReference type="Gene3D" id="3.40.50.150">
    <property type="entry name" value="Vaccinia Virus protein VP39"/>
    <property type="match status" value="1"/>
</dbReference>
<keyword evidence="10" id="KW-1185">Reference proteome</keyword>
<dbReference type="PANTHER" id="PTHR10920:SF18">
    <property type="entry name" value="RRNA METHYLTRANSFERASE 2, MITOCHONDRIAL"/>
    <property type="match status" value="1"/>
</dbReference>
<dbReference type="InterPro" id="IPR002877">
    <property type="entry name" value="RNA_MeTrfase_FtsJ_dom"/>
</dbReference>
<dbReference type="PANTHER" id="PTHR10920">
    <property type="entry name" value="RIBOSOMAL RNA METHYLTRANSFERASE"/>
    <property type="match status" value="1"/>
</dbReference>
<evidence type="ECO:0000313" key="9">
    <source>
        <dbReference type="EMBL" id="PRP82171.1"/>
    </source>
</evidence>
<evidence type="ECO:0000256" key="4">
    <source>
        <dbReference type="ARBA" id="ARBA00022679"/>
    </source>
</evidence>
<dbReference type="SUPFAM" id="SSF53335">
    <property type="entry name" value="S-adenosyl-L-methionine-dependent methyltransferases"/>
    <property type="match status" value="1"/>
</dbReference>
<dbReference type="Proteomes" id="UP000241769">
    <property type="component" value="Unassembled WGS sequence"/>
</dbReference>
<accession>A0A2P6NE10</accession>
<organism evidence="9 10">
    <name type="scientific">Planoprotostelium fungivorum</name>
    <dbReference type="NCBI Taxonomy" id="1890364"/>
    <lineage>
        <taxon>Eukaryota</taxon>
        <taxon>Amoebozoa</taxon>
        <taxon>Evosea</taxon>
        <taxon>Variosea</taxon>
        <taxon>Cavosteliida</taxon>
        <taxon>Cavosteliaceae</taxon>
        <taxon>Planoprotostelium</taxon>
    </lineage>
</organism>
<keyword evidence="4 9" id="KW-0808">Transferase</keyword>
<dbReference type="InterPro" id="IPR015507">
    <property type="entry name" value="rRNA-MeTfrase_E"/>
</dbReference>
<feature type="domain" description="Ribosomal RNA methyltransferase FtsJ" evidence="8">
    <location>
        <begin position="61"/>
        <end position="263"/>
    </location>
</feature>
<keyword evidence="3 9" id="KW-0489">Methyltransferase</keyword>
<dbReference type="STRING" id="1890364.A0A2P6NE10"/>
<dbReference type="OrthoDB" id="20105at2759"/>
<dbReference type="Pfam" id="PF01728">
    <property type="entry name" value="FtsJ"/>
    <property type="match status" value="1"/>
</dbReference>
<dbReference type="GO" id="GO:0008650">
    <property type="term" value="F:rRNA (uridine-2'-O-)-methyltransferase activity"/>
    <property type="evidence" value="ECO:0007669"/>
    <property type="project" value="TreeGrafter"/>
</dbReference>
<feature type="active site" description="Proton acceptor" evidence="7">
    <location>
        <position position="222"/>
    </location>
</feature>
<comment type="similarity">
    <text evidence="1">Belongs to the class I-like SAM-binding methyltransferase superfamily. RNA methyltransferase RlmE family.</text>
</comment>
<keyword evidence="2" id="KW-0698">rRNA processing</keyword>
<proteinExistence type="inferred from homology"/>
<dbReference type="InParanoid" id="A0A2P6NE10"/>
<dbReference type="EMBL" id="MDYQ01000109">
    <property type="protein sequence ID" value="PRP82171.1"/>
    <property type="molecule type" value="Genomic_DNA"/>
</dbReference>
<evidence type="ECO:0000256" key="3">
    <source>
        <dbReference type="ARBA" id="ARBA00022603"/>
    </source>
</evidence>
<gene>
    <name evidence="9" type="ORF">PROFUN_10442</name>
</gene>
<dbReference type="HAMAP" id="MF_01547">
    <property type="entry name" value="RNA_methyltr_E"/>
    <property type="match status" value="1"/>
</dbReference>
<protein>
    <recommendedName>
        <fullName evidence="6">rRNA methyltransferase 2, mitochondrial</fullName>
    </recommendedName>
</protein>
<dbReference type="AlphaFoldDB" id="A0A2P6NE10"/>
<evidence type="ECO:0000256" key="7">
    <source>
        <dbReference type="PIRSR" id="PIRSR005461-1"/>
    </source>
</evidence>
<reference evidence="9 10" key="1">
    <citation type="journal article" date="2018" name="Genome Biol. Evol.">
        <title>Multiple Roots of Fruiting Body Formation in Amoebozoa.</title>
        <authorList>
            <person name="Hillmann F."/>
            <person name="Forbes G."/>
            <person name="Novohradska S."/>
            <person name="Ferling I."/>
            <person name="Riege K."/>
            <person name="Groth M."/>
            <person name="Westermann M."/>
            <person name="Marz M."/>
            <person name="Spaller T."/>
            <person name="Winckler T."/>
            <person name="Schaap P."/>
            <person name="Glockner G."/>
        </authorList>
    </citation>
    <scope>NUCLEOTIDE SEQUENCE [LARGE SCALE GENOMIC DNA]</scope>
    <source>
        <strain evidence="9 10">Jena</strain>
    </source>
</reference>
<sequence>MPEVTSGVYRSTNPIRNLAVLKGRMSKSSASKISGKNTSSTDWLRRQLADPFVQGAIAQGYRSRAAFKLIQMNEKKKLLKPGEDLVIDLGSTPGGWTQVATKEVNSVGAEGKPKGVVISVDIQGKRSLHHQDVIEDFVAHNLLEMTQVNGATFIQGDFMDEPIQKKIIAKLEGKKADVILSDMASSATGDHKIDHLRIMNLLESVSMFSETHLREGGTLLMKTLQGGSEKEFIKGLSTKFSSVKYAKPEASRESSSEVYLLAESHRPIKK</sequence>
<dbReference type="InterPro" id="IPR050082">
    <property type="entry name" value="RNA_methyltr_RlmE"/>
</dbReference>
<dbReference type="InterPro" id="IPR029063">
    <property type="entry name" value="SAM-dependent_MTases_sf"/>
</dbReference>
<evidence type="ECO:0000313" key="10">
    <source>
        <dbReference type="Proteomes" id="UP000241769"/>
    </source>
</evidence>
<evidence type="ECO:0000256" key="6">
    <source>
        <dbReference type="ARBA" id="ARBA00041184"/>
    </source>
</evidence>
<evidence type="ECO:0000256" key="5">
    <source>
        <dbReference type="ARBA" id="ARBA00022691"/>
    </source>
</evidence>
<evidence type="ECO:0000256" key="1">
    <source>
        <dbReference type="ARBA" id="ARBA00009258"/>
    </source>
</evidence>
<keyword evidence="5 7" id="KW-0949">S-adenosyl-L-methionine</keyword>